<dbReference type="SUPFAM" id="SSF53067">
    <property type="entry name" value="Actin-like ATPase domain"/>
    <property type="match status" value="1"/>
</dbReference>
<proteinExistence type="inferred from homology"/>
<dbReference type="OrthoDB" id="49666at2"/>
<dbReference type="Gene3D" id="3.30.420.40">
    <property type="match status" value="2"/>
</dbReference>
<keyword evidence="2" id="KW-0808">Transferase</keyword>
<dbReference type="AlphaFoldDB" id="A0A517N197"/>
<reference evidence="2 3" key="1">
    <citation type="submission" date="2019-02" db="EMBL/GenBank/DDBJ databases">
        <title>Deep-cultivation of Planctomycetes and their phenomic and genomic characterization uncovers novel biology.</title>
        <authorList>
            <person name="Wiegand S."/>
            <person name="Jogler M."/>
            <person name="Boedeker C."/>
            <person name="Pinto D."/>
            <person name="Vollmers J."/>
            <person name="Rivas-Marin E."/>
            <person name="Kohn T."/>
            <person name="Peeters S.H."/>
            <person name="Heuer A."/>
            <person name="Rast P."/>
            <person name="Oberbeckmann S."/>
            <person name="Bunk B."/>
            <person name="Jeske O."/>
            <person name="Meyerdierks A."/>
            <person name="Storesund J.E."/>
            <person name="Kallscheuer N."/>
            <person name="Luecker S."/>
            <person name="Lage O.M."/>
            <person name="Pohl T."/>
            <person name="Merkel B.J."/>
            <person name="Hornburger P."/>
            <person name="Mueller R.-W."/>
            <person name="Bruemmer F."/>
            <person name="Labrenz M."/>
            <person name="Spormann A.M."/>
            <person name="Op den Camp H."/>
            <person name="Overmann J."/>
            <person name="Amann R."/>
            <person name="Jetten M.S.M."/>
            <person name="Mascher T."/>
            <person name="Medema M.H."/>
            <person name="Devos D.P."/>
            <person name="Kaster A.-K."/>
            <person name="Ovreas L."/>
            <person name="Rohde M."/>
            <person name="Galperin M.Y."/>
            <person name="Jogler C."/>
        </authorList>
    </citation>
    <scope>NUCLEOTIDE SEQUENCE [LARGE SCALE GENOMIC DNA]</scope>
    <source>
        <strain evidence="2 3">HG15A2</strain>
    </source>
</reference>
<dbReference type="KEGG" id="amob:HG15A2_42450"/>
<protein>
    <submittedName>
        <fullName evidence="2">N-acetyl-D-glucosamine kinase</fullName>
        <ecNumber evidence="2">2.7.1.59</ecNumber>
    </submittedName>
</protein>
<dbReference type="InterPro" id="IPR043129">
    <property type="entry name" value="ATPase_NBD"/>
</dbReference>
<keyword evidence="3" id="KW-1185">Reference proteome</keyword>
<evidence type="ECO:0000313" key="3">
    <source>
        <dbReference type="Proteomes" id="UP000319852"/>
    </source>
</evidence>
<dbReference type="PANTHER" id="PTHR18964">
    <property type="entry name" value="ROK (REPRESSOR, ORF, KINASE) FAMILY"/>
    <property type="match status" value="1"/>
</dbReference>
<comment type="similarity">
    <text evidence="1">Belongs to the ROK (NagC/XylR) family.</text>
</comment>
<accession>A0A517N197</accession>
<dbReference type="Pfam" id="PF00480">
    <property type="entry name" value="ROK"/>
    <property type="match status" value="1"/>
</dbReference>
<gene>
    <name evidence="2" type="primary">nagK</name>
    <name evidence="2" type="ORF">HG15A2_42450</name>
</gene>
<dbReference type="RefSeq" id="WP_145062710.1">
    <property type="nucleotide sequence ID" value="NZ_CP036263.1"/>
</dbReference>
<dbReference type="CDD" id="cd23763">
    <property type="entry name" value="ASKHA_ATPase_ROK"/>
    <property type="match status" value="1"/>
</dbReference>
<keyword evidence="2" id="KW-0418">Kinase</keyword>
<organism evidence="2 3">
    <name type="scientific">Adhaeretor mobilis</name>
    <dbReference type="NCBI Taxonomy" id="1930276"/>
    <lineage>
        <taxon>Bacteria</taxon>
        <taxon>Pseudomonadati</taxon>
        <taxon>Planctomycetota</taxon>
        <taxon>Planctomycetia</taxon>
        <taxon>Pirellulales</taxon>
        <taxon>Lacipirellulaceae</taxon>
        <taxon>Adhaeretor</taxon>
    </lineage>
</organism>
<dbReference type="EMBL" id="CP036263">
    <property type="protein sequence ID" value="QDT00903.1"/>
    <property type="molecule type" value="Genomic_DNA"/>
</dbReference>
<dbReference type="EC" id="2.7.1.59" evidence="2"/>
<evidence type="ECO:0000256" key="1">
    <source>
        <dbReference type="ARBA" id="ARBA00006479"/>
    </source>
</evidence>
<dbReference type="Proteomes" id="UP000319852">
    <property type="component" value="Chromosome"/>
</dbReference>
<dbReference type="GO" id="GO:0045127">
    <property type="term" value="F:N-acetylglucosamine kinase activity"/>
    <property type="evidence" value="ECO:0007669"/>
    <property type="project" value="UniProtKB-EC"/>
</dbReference>
<name>A0A517N197_9BACT</name>
<dbReference type="InterPro" id="IPR000600">
    <property type="entry name" value="ROK"/>
</dbReference>
<evidence type="ECO:0000313" key="2">
    <source>
        <dbReference type="EMBL" id="QDT00903.1"/>
    </source>
</evidence>
<dbReference type="PANTHER" id="PTHR18964:SF149">
    <property type="entry name" value="BIFUNCTIONAL UDP-N-ACETYLGLUCOSAMINE 2-EPIMERASE_N-ACETYLMANNOSAMINE KINASE"/>
    <property type="match status" value="1"/>
</dbReference>
<sequence length="370" mass="39204">MNYQTDNRIVLTLDAGGTNFAFSAIRQGEEMTQPVTLPAEANDLEASLNNLISGFEQLVGQLSERPSAISFAFPGPADYPRGIIYNVGNLPAYQGGVAVGPMLEGHFDLPVYINNDGDLFAYGEAIAGLLPEVNRMLAEAGSPKRYQNLFAVTLGTGFGGGIVQNGQLFLGDNSAAGEIWILRNKIRSDCFAEEGASIRAVQSAYAAAAGIDAAAAPPPKEIFKIGMGQKLGNQVAAQQAFETLGEVVGDAMANALTLIDGLAIIGGGLAGAAPLFMPRLVQEMNGTICKYNGETIPRLAQRVYDLTNEQSQRDFLRGESKEIAVPRSDRTILCDPLKRIGVGISQLGTNRAVAIGAYAYALQQLDNSIT</sequence>